<feature type="domain" description="ATP-grasp" evidence="9">
    <location>
        <begin position="61"/>
        <end position="257"/>
    </location>
</feature>
<feature type="domain" description="Lipoyl-binding" evidence="8">
    <location>
        <begin position="518"/>
        <end position="604"/>
    </location>
</feature>
<gene>
    <name evidence="11" type="ORF">BN946_scf184693.g10</name>
</gene>
<dbReference type="SUPFAM" id="SSF51230">
    <property type="entry name" value="Single hybrid motif"/>
    <property type="match status" value="1"/>
</dbReference>
<evidence type="ECO:0000259" key="8">
    <source>
        <dbReference type="PROSITE" id="PS50968"/>
    </source>
</evidence>
<reference evidence="11" key="1">
    <citation type="submission" date="2014-01" db="EMBL/GenBank/DDBJ databases">
        <title>The genome of the white-rot fungus Pycnoporus cinnabarinus: a basidiomycete model with a versatile arsenal for lignocellulosic biomass breakdown.</title>
        <authorList>
            <person name="Levasseur A."/>
            <person name="Lomascolo A."/>
            <person name="Ruiz-Duenas F.J."/>
            <person name="Uzan E."/>
            <person name="Piumi F."/>
            <person name="Kues U."/>
            <person name="Ram A.F.J."/>
            <person name="Murat C."/>
            <person name="Haon M."/>
            <person name="Benoit I."/>
            <person name="Arfi Y."/>
            <person name="Chevret D."/>
            <person name="Drula E."/>
            <person name="Kwon M.J."/>
            <person name="Gouret P."/>
            <person name="Lesage-Meessen L."/>
            <person name="Lombard V."/>
            <person name="Mariette J."/>
            <person name="Noirot C."/>
            <person name="Park J."/>
            <person name="Patyshakuliyeva A."/>
            <person name="Wieneger R.A.B."/>
            <person name="Wosten H.A.B."/>
            <person name="Martin F."/>
            <person name="Coutinho P.M."/>
            <person name="de Vries R."/>
            <person name="Martinez A.T."/>
            <person name="Klopp C."/>
            <person name="Pontarotti P."/>
            <person name="Henrissat B."/>
            <person name="Record E."/>
        </authorList>
    </citation>
    <scope>NUCLEOTIDE SEQUENCE [LARGE SCALE GENOMIC DNA]</scope>
    <source>
        <strain evidence="11">BRFM137</strain>
    </source>
</reference>
<proteinExistence type="predicted"/>
<dbReference type="Proteomes" id="UP000029665">
    <property type="component" value="Unassembled WGS sequence"/>
</dbReference>
<evidence type="ECO:0000313" key="12">
    <source>
        <dbReference type="Proteomes" id="UP000029665"/>
    </source>
</evidence>
<dbReference type="InterPro" id="IPR011764">
    <property type="entry name" value="Biotin_carboxylation_dom"/>
</dbReference>
<dbReference type="InterPro" id="IPR005481">
    <property type="entry name" value="BC-like_N"/>
</dbReference>
<dbReference type="InterPro" id="IPR011054">
    <property type="entry name" value="Rudment_hybrid_motif"/>
</dbReference>
<dbReference type="SUPFAM" id="SSF52440">
    <property type="entry name" value="PreATP-grasp domain"/>
    <property type="match status" value="1"/>
</dbReference>
<dbReference type="InterPro" id="IPR000089">
    <property type="entry name" value="Biotin_lipoyl"/>
</dbReference>
<dbReference type="InterPro" id="IPR011053">
    <property type="entry name" value="Single_hybrid_motif"/>
</dbReference>
<dbReference type="OrthoDB" id="196847at2759"/>
<dbReference type="PROSITE" id="PS50979">
    <property type="entry name" value="BC"/>
    <property type="match status" value="1"/>
</dbReference>
<dbReference type="InterPro" id="IPR005479">
    <property type="entry name" value="CPAse_ATP-bd"/>
</dbReference>
<dbReference type="InterPro" id="IPR001882">
    <property type="entry name" value="Biotin_BS"/>
</dbReference>
<dbReference type="GO" id="GO:0005524">
    <property type="term" value="F:ATP binding"/>
    <property type="evidence" value="ECO:0007669"/>
    <property type="project" value="UniProtKB-UniRule"/>
</dbReference>
<keyword evidence="5" id="KW-0092">Biotin</keyword>
<dbReference type="Pfam" id="PF02785">
    <property type="entry name" value="Biotin_carb_C"/>
    <property type="match status" value="1"/>
</dbReference>
<evidence type="ECO:0000256" key="6">
    <source>
        <dbReference type="PROSITE-ProRule" id="PRU00409"/>
    </source>
</evidence>
<dbReference type="Gene3D" id="2.40.50.100">
    <property type="match status" value="1"/>
</dbReference>
<keyword evidence="4 6" id="KW-0067">ATP-binding</keyword>
<dbReference type="InterPro" id="IPR011761">
    <property type="entry name" value="ATP-grasp"/>
</dbReference>
<keyword evidence="3 6" id="KW-0547">Nucleotide-binding</keyword>
<dbReference type="PROSITE" id="PS00867">
    <property type="entry name" value="CPSASE_2"/>
    <property type="match status" value="1"/>
</dbReference>
<evidence type="ECO:0000256" key="3">
    <source>
        <dbReference type="ARBA" id="ARBA00022741"/>
    </source>
</evidence>
<dbReference type="OMA" id="RRQKVWE"/>
<evidence type="ECO:0000259" key="9">
    <source>
        <dbReference type="PROSITE" id="PS50975"/>
    </source>
</evidence>
<dbReference type="GO" id="GO:0016874">
    <property type="term" value="F:ligase activity"/>
    <property type="evidence" value="ECO:0007669"/>
    <property type="project" value="UniProtKB-KW"/>
</dbReference>
<dbReference type="EMBL" id="CCBP010000272">
    <property type="protein sequence ID" value="CDO75441.1"/>
    <property type="molecule type" value="Genomic_DNA"/>
</dbReference>
<dbReference type="Gene3D" id="3.30.470.20">
    <property type="entry name" value="ATP-grasp fold, B domain"/>
    <property type="match status" value="1"/>
</dbReference>
<dbReference type="Pfam" id="PF02786">
    <property type="entry name" value="CPSase_L_D2"/>
    <property type="match status" value="1"/>
</dbReference>
<dbReference type="InterPro" id="IPR016185">
    <property type="entry name" value="PreATP-grasp_dom_sf"/>
</dbReference>
<evidence type="ECO:0000256" key="2">
    <source>
        <dbReference type="ARBA" id="ARBA00022598"/>
    </source>
</evidence>
<evidence type="ECO:0000256" key="5">
    <source>
        <dbReference type="ARBA" id="ARBA00023267"/>
    </source>
</evidence>
<dbReference type="PANTHER" id="PTHR45007">
    <property type="entry name" value="CARBOXYLASE, PUTATIVE (AFU_ORTHOLOGUE AFUA_5G07570)-RELATED"/>
    <property type="match status" value="1"/>
</dbReference>
<evidence type="ECO:0000313" key="11">
    <source>
        <dbReference type="EMBL" id="CDO75441.1"/>
    </source>
</evidence>
<protein>
    <submittedName>
        <fullName evidence="11">Uncharacterized protein</fullName>
    </submittedName>
</protein>
<feature type="domain" description="Biotin carboxylation" evidence="10">
    <location>
        <begin position="1"/>
        <end position="405"/>
    </location>
</feature>
<dbReference type="Pfam" id="PF00289">
    <property type="entry name" value="Biotin_carb_N"/>
    <property type="match status" value="1"/>
</dbReference>
<dbReference type="PROSITE" id="PS50968">
    <property type="entry name" value="BIOTINYL_LIPOYL"/>
    <property type="match status" value="1"/>
</dbReference>
<comment type="cofactor">
    <cofactor evidence="1">
        <name>biotin</name>
        <dbReference type="ChEBI" id="CHEBI:57586"/>
    </cofactor>
</comment>
<dbReference type="HOGENOM" id="CLU_000395_3_2_1"/>
<name>A0A060SMN7_PYCCI</name>
<organism evidence="11 12">
    <name type="scientific">Pycnoporus cinnabarinus</name>
    <name type="common">Cinnabar-red polypore</name>
    <name type="synonym">Trametes cinnabarina</name>
    <dbReference type="NCBI Taxonomy" id="5643"/>
    <lineage>
        <taxon>Eukaryota</taxon>
        <taxon>Fungi</taxon>
        <taxon>Dikarya</taxon>
        <taxon>Basidiomycota</taxon>
        <taxon>Agaricomycotina</taxon>
        <taxon>Agaricomycetes</taxon>
        <taxon>Polyporales</taxon>
        <taxon>Polyporaceae</taxon>
        <taxon>Trametes</taxon>
    </lineage>
</organism>
<dbReference type="Pfam" id="PF00364">
    <property type="entry name" value="Biotin_lipoyl"/>
    <property type="match status" value="1"/>
</dbReference>
<feature type="region of interest" description="Disordered" evidence="7">
    <location>
        <begin position="418"/>
        <end position="438"/>
    </location>
</feature>
<dbReference type="STRING" id="5643.A0A060SMN7"/>
<dbReference type="SUPFAM" id="SSF56059">
    <property type="entry name" value="Glutathione synthetase ATP-binding domain-like"/>
    <property type="match status" value="1"/>
</dbReference>
<dbReference type="InterPro" id="IPR005482">
    <property type="entry name" value="Biotin_COase_C"/>
</dbReference>
<dbReference type="CDD" id="cd06850">
    <property type="entry name" value="biotinyl_domain"/>
    <property type="match status" value="1"/>
</dbReference>
<comment type="caution">
    <text evidence="11">The sequence shown here is derived from an EMBL/GenBank/DDBJ whole genome shotgun (WGS) entry which is preliminary data.</text>
</comment>
<dbReference type="PROSITE" id="PS50975">
    <property type="entry name" value="ATP_GRASP"/>
    <property type="match status" value="1"/>
</dbReference>
<dbReference type="PROSITE" id="PS00188">
    <property type="entry name" value="BIOTIN"/>
    <property type="match status" value="1"/>
</dbReference>
<evidence type="ECO:0000256" key="4">
    <source>
        <dbReference type="ARBA" id="ARBA00022840"/>
    </source>
</evidence>
<keyword evidence="12" id="KW-1185">Reference proteome</keyword>
<dbReference type="PANTHER" id="PTHR45007:SF1">
    <property type="entry name" value="CARBOXYLASE, PUTATIVE (AFU_ORTHOLOGUE AFUA_5G07570)-RELATED"/>
    <property type="match status" value="1"/>
</dbReference>
<evidence type="ECO:0000256" key="1">
    <source>
        <dbReference type="ARBA" id="ARBA00001953"/>
    </source>
</evidence>
<dbReference type="SUPFAM" id="SSF51246">
    <property type="entry name" value="Rudiment single hybrid motif"/>
    <property type="match status" value="1"/>
</dbReference>
<dbReference type="GO" id="GO:0046872">
    <property type="term" value="F:metal ion binding"/>
    <property type="evidence" value="ECO:0007669"/>
    <property type="project" value="InterPro"/>
</dbReference>
<evidence type="ECO:0000256" key="7">
    <source>
        <dbReference type="SAM" id="MobiDB-lite"/>
    </source>
</evidence>
<evidence type="ECO:0000259" key="10">
    <source>
        <dbReference type="PROSITE" id="PS50979"/>
    </source>
</evidence>
<keyword evidence="2" id="KW-0436">Ligase</keyword>
<sequence length="615" mass="66053">MDAEHIRAIAQQTGCTHIHPGYGFLSESPQLASLFPEGGAIVFIGPSTGTLRVASDKMQSRALAVHNGVPVAPGAHVSSAEDVHKFVEGLGSAPFPIIIKALDGGGGRGIRLVYAEDHIDHAFRRCVGESASRRVFAEKAFVGPGWRHVEVQIVGDGLGNVSHLWERECSVQRRFQKVVEMAPSTLPRDTVGHVIEAALKMARHLQYKSLGTFEFLIDDHAKHWIFLEINPRIQVEHTVTEELLNIDLVKAQLQLSLPKASLEVVLPAWTMSPQPSPPPGYAIQLRLVAEDPHKDFRLSTGTIGPADVFWPSGRGVRVDTWLSTGPYYRGGLQWAVGVDFDSLLAKIVVHAGTFQEASARALRALRETRIAGDVKTNVEILSGVIAHQDWSSGRIYTQWLEEKVDQLVQLGNTQLTRQSRGSLSDTAAPRRLSGGTESATATALLQPGASFQLSLSPSLPQAASGQQTQKHTLVISSIGRNAFPNELSGTITTSLSAMPLSFSLSQLSSIMASAHTEFANPADPSHVASPIAGKIVELHPALETVAGDANKGSYVRKGEPLVVISVMKMESVVNAPASGRVVRVGRGIEVGNIVAEGALLCVLDVTDMDKGLARL</sequence>
<dbReference type="SMART" id="SM00878">
    <property type="entry name" value="Biotin_carb_C"/>
    <property type="match status" value="1"/>
</dbReference>
<dbReference type="AlphaFoldDB" id="A0A060SMN7"/>
<accession>A0A060SMN7</accession>